<proteinExistence type="predicted"/>
<dbReference type="Proteomes" id="UP001595791">
    <property type="component" value="Unassembled WGS sequence"/>
</dbReference>
<reference evidence="2" key="1">
    <citation type="journal article" date="2019" name="Int. J. Syst. Evol. Microbiol.">
        <title>The Global Catalogue of Microorganisms (GCM) 10K type strain sequencing project: providing services to taxonomists for standard genome sequencing and annotation.</title>
        <authorList>
            <consortium name="The Broad Institute Genomics Platform"/>
            <consortium name="The Broad Institute Genome Sequencing Center for Infectious Disease"/>
            <person name="Wu L."/>
            <person name="Ma J."/>
        </authorList>
    </citation>
    <scope>NUCLEOTIDE SEQUENCE [LARGE SCALE GENOMIC DNA]</scope>
    <source>
        <strain evidence="2">LMG 29894</strain>
    </source>
</reference>
<evidence type="ECO:0000313" key="2">
    <source>
        <dbReference type="Proteomes" id="UP001595791"/>
    </source>
</evidence>
<protein>
    <submittedName>
        <fullName evidence="1">Uncharacterized protein</fullName>
    </submittedName>
</protein>
<name>A0ABV8ML75_9NEIS</name>
<keyword evidence="2" id="KW-1185">Reference proteome</keyword>
<sequence length="122" mass="13343">MFGFSKKDPFDTVVCKGRKLEGQSGRALVVAGLDMQELMKRIDASAHCSRIVFGAIYQRAGTLMAENKIEEQSYSARYDRMTKTLGIALHQGYMRQTLVLSTTEPVPLAAELGLSLEGVGVS</sequence>
<comment type="caution">
    <text evidence="1">The sequence shown here is derived from an EMBL/GenBank/DDBJ whole genome shotgun (WGS) entry which is preliminary data.</text>
</comment>
<dbReference type="RefSeq" id="WP_378162066.1">
    <property type="nucleotide sequence ID" value="NZ_JBHSBU010000001.1"/>
</dbReference>
<gene>
    <name evidence="1" type="ORF">ACFOW7_05915</name>
</gene>
<evidence type="ECO:0000313" key="1">
    <source>
        <dbReference type="EMBL" id="MFC4158897.1"/>
    </source>
</evidence>
<accession>A0ABV8ML75</accession>
<dbReference type="EMBL" id="JBHSBU010000001">
    <property type="protein sequence ID" value="MFC4158897.1"/>
    <property type="molecule type" value="Genomic_DNA"/>
</dbReference>
<organism evidence="1 2">
    <name type="scientific">Chitinimonas lacunae</name>
    <dbReference type="NCBI Taxonomy" id="1963018"/>
    <lineage>
        <taxon>Bacteria</taxon>
        <taxon>Pseudomonadati</taxon>
        <taxon>Pseudomonadota</taxon>
        <taxon>Betaproteobacteria</taxon>
        <taxon>Neisseriales</taxon>
        <taxon>Chitinibacteraceae</taxon>
        <taxon>Chitinimonas</taxon>
    </lineage>
</organism>